<sequence length="169" mass="19023">MLSIRAASPADVDIVTEIEAKCFPPAERASRERFVERLNAFSDCFLILMKDDRPVGLIDGMVTDNRTICDEMFADAKMHNPDGHWQSIFGLAVIPEEQHQGYASALMRAFIEKARQEGRDGVILTCKKHLIDFYSGFGFVNCGISKSVHGGAVWYDMELDFRAAKRDDE</sequence>
<dbReference type="InterPro" id="IPR016181">
    <property type="entry name" value="Acyl_CoA_acyltransferase"/>
</dbReference>
<keyword evidence="1 4" id="KW-0808">Transferase</keyword>
<dbReference type="PANTHER" id="PTHR10908">
    <property type="entry name" value="SEROTONIN N-ACETYLTRANSFERASE"/>
    <property type="match status" value="1"/>
</dbReference>
<dbReference type="PROSITE" id="PS51186">
    <property type="entry name" value="GNAT"/>
    <property type="match status" value="1"/>
</dbReference>
<dbReference type="GO" id="GO:0008080">
    <property type="term" value="F:N-acetyltransferase activity"/>
    <property type="evidence" value="ECO:0007669"/>
    <property type="project" value="UniProtKB-ARBA"/>
</dbReference>
<dbReference type="OrthoDB" id="9800962at2"/>
<dbReference type="PANTHER" id="PTHR10908:SF0">
    <property type="entry name" value="SEROTONIN N-ACETYLTRANSFERASE"/>
    <property type="match status" value="1"/>
</dbReference>
<dbReference type="RefSeq" id="WP_152157594.1">
    <property type="nucleotide sequence ID" value="NZ_WEHX01000006.1"/>
</dbReference>
<dbReference type="EMBL" id="WEHX01000006">
    <property type="protein sequence ID" value="KAB7662602.1"/>
    <property type="molecule type" value="Genomic_DNA"/>
</dbReference>
<protein>
    <submittedName>
        <fullName evidence="4">GNAT family N-acetyltransferase</fullName>
    </submittedName>
</protein>
<proteinExistence type="predicted"/>
<evidence type="ECO:0000313" key="4">
    <source>
        <dbReference type="EMBL" id="KAB7662602.1"/>
    </source>
</evidence>
<dbReference type="Gene3D" id="3.40.630.30">
    <property type="match status" value="1"/>
</dbReference>
<dbReference type="CDD" id="cd04301">
    <property type="entry name" value="NAT_SF"/>
    <property type="match status" value="1"/>
</dbReference>
<dbReference type="SUPFAM" id="SSF55729">
    <property type="entry name" value="Acyl-CoA N-acyltransferases (Nat)"/>
    <property type="match status" value="1"/>
</dbReference>
<evidence type="ECO:0000256" key="1">
    <source>
        <dbReference type="ARBA" id="ARBA00022679"/>
    </source>
</evidence>
<evidence type="ECO:0000256" key="2">
    <source>
        <dbReference type="ARBA" id="ARBA00023315"/>
    </source>
</evidence>
<dbReference type="InterPro" id="IPR051635">
    <property type="entry name" value="SNAT-like"/>
</dbReference>
<organism evidence="4 5">
    <name type="scientific">Sutterella seckii</name>
    <dbReference type="NCBI Taxonomy" id="1944635"/>
    <lineage>
        <taxon>Bacteria</taxon>
        <taxon>Pseudomonadati</taxon>
        <taxon>Pseudomonadota</taxon>
        <taxon>Betaproteobacteria</taxon>
        <taxon>Burkholderiales</taxon>
        <taxon>Sutterellaceae</taxon>
        <taxon>Sutterella</taxon>
    </lineage>
</organism>
<comment type="caution">
    <text evidence="4">The sequence shown here is derived from an EMBL/GenBank/DDBJ whole genome shotgun (WGS) entry which is preliminary data.</text>
</comment>
<dbReference type="AlphaFoldDB" id="A0A6I1EPH3"/>
<keyword evidence="2" id="KW-0012">Acyltransferase</keyword>
<accession>A0A6I1EPH3</accession>
<dbReference type="Pfam" id="PF00583">
    <property type="entry name" value="Acetyltransf_1"/>
    <property type="match status" value="1"/>
</dbReference>
<dbReference type="InterPro" id="IPR000182">
    <property type="entry name" value="GNAT_dom"/>
</dbReference>
<gene>
    <name evidence="4" type="ORF">GBM95_02270</name>
</gene>
<evidence type="ECO:0000259" key="3">
    <source>
        <dbReference type="PROSITE" id="PS51186"/>
    </source>
</evidence>
<name>A0A6I1EPH3_9BURK</name>
<reference evidence="4 5" key="1">
    <citation type="submission" date="2019-10" db="EMBL/GenBank/DDBJ databases">
        <title>Genome diversity of Sutterella seckii.</title>
        <authorList>
            <person name="Chaplin A.V."/>
            <person name="Sokolova S.R."/>
            <person name="Mosin K.A."/>
            <person name="Ivanova E.L."/>
            <person name="Kochetkova T.O."/>
            <person name="Goltsov A.Y."/>
            <person name="Trofimov D.Y."/>
            <person name="Efimov B.A."/>
        </authorList>
    </citation>
    <scope>NUCLEOTIDE SEQUENCE [LARGE SCALE GENOMIC DNA]</scope>
    <source>
        <strain evidence="4 5">ASD393</strain>
    </source>
</reference>
<dbReference type="Proteomes" id="UP000430564">
    <property type="component" value="Unassembled WGS sequence"/>
</dbReference>
<evidence type="ECO:0000313" key="5">
    <source>
        <dbReference type="Proteomes" id="UP000430564"/>
    </source>
</evidence>
<feature type="domain" description="N-acetyltransferase" evidence="3">
    <location>
        <begin position="2"/>
        <end position="160"/>
    </location>
</feature>